<dbReference type="InterPro" id="IPR043502">
    <property type="entry name" value="DNA/RNA_pol_sf"/>
</dbReference>
<dbReference type="Pfam" id="PF00078">
    <property type="entry name" value="RVT_1"/>
    <property type="match status" value="1"/>
</dbReference>
<dbReference type="InterPro" id="IPR000477">
    <property type="entry name" value="RT_dom"/>
</dbReference>
<name>A0A6S7ICF6_PARCT</name>
<dbReference type="PANTHER" id="PTHR33332">
    <property type="entry name" value="REVERSE TRANSCRIPTASE DOMAIN-CONTAINING PROTEIN"/>
    <property type="match status" value="1"/>
</dbReference>
<proteinExistence type="predicted"/>
<reference evidence="1" key="1">
    <citation type="submission" date="2020-04" db="EMBL/GenBank/DDBJ databases">
        <authorList>
            <person name="Alioto T."/>
            <person name="Alioto T."/>
            <person name="Gomez Garrido J."/>
        </authorList>
    </citation>
    <scope>NUCLEOTIDE SEQUENCE</scope>
    <source>
        <strain evidence="1">A484AB</strain>
    </source>
</reference>
<dbReference type="EMBL" id="CACRXK020008554">
    <property type="protein sequence ID" value="CAB4015047.1"/>
    <property type="molecule type" value="Genomic_DNA"/>
</dbReference>
<dbReference type="CDD" id="cd01650">
    <property type="entry name" value="RT_nLTR_like"/>
    <property type="match status" value="1"/>
</dbReference>
<dbReference type="PROSITE" id="PS50878">
    <property type="entry name" value="RT_POL"/>
    <property type="match status" value="1"/>
</dbReference>
<comment type="caution">
    <text evidence="1">The sequence shown here is derived from an EMBL/GenBank/DDBJ whole genome shotgun (WGS) entry which is preliminary data.</text>
</comment>
<evidence type="ECO:0000313" key="2">
    <source>
        <dbReference type="Proteomes" id="UP001152795"/>
    </source>
</evidence>
<sequence>MCISEEAQSASREQTIHSFHMLFCRRCFKYDCVLHAWKPLPTQVRRKISDYQHPGCDSSGMQQGMYTLKPEFWETHFDPIHALLRAFNRREFQSAMDRYTTQHRYIFNSPSNNLSSSVICYMFSNATSTFPTVWKIAEVTPIPKDGDHEQAINNRLISLLPVLSKVCERAAYNQLTSYLSEKERLTQHQSGNKKLHSIETSVIQTTDAILNAIDKKKLAATVFLDMSKAFDSIDHELLISKLEDVGVSNMTLLWFGSYLSNRKQVVKIHSTKSELLPVVSGVPQGSILGPLLFGIYVNDMPSVPEKCKSNSYVDDTKLSVSFHLQNKQGAIEDMNEDLLK</sequence>
<dbReference type="AlphaFoldDB" id="A0A6S7ICF6"/>
<protein>
    <submittedName>
        <fullName evidence="1">Uncharacterized protein</fullName>
    </submittedName>
</protein>
<dbReference type="OrthoDB" id="6511992at2759"/>
<gene>
    <name evidence="1" type="ORF">PACLA_8A075168</name>
</gene>
<dbReference type="Proteomes" id="UP001152795">
    <property type="component" value="Unassembled WGS sequence"/>
</dbReference>
<dbReference type="SUPFAM" id="SSF56672">
    <property type="entry name" value="DNA/RNA polymerases"/>
    <property type="match status" value="1"/>
</dbReference>
<dbReference type="Pfam" id="PF21358">
    <property type="entry name" value="Ezh2_MCSS"/>
    <property type="match status" value="1"/>
</dbReference>
<feature type="non-terminal residue" evidence="1">
    <location>
        <position position="1"/>
    </location>
</feature>
<evidence type="ECO:0000313" key="1">
    <source>
        <dbReference type="EMBL" id="CAB4015047.1"/>
    </source>
</evidence>
<dbReference type="InterPro" id="IPR048358">
    <property type="entry name" value="EZH1/2_MCSS"/>
</dbReference>
<organism evidence="1 2">
    <name type="scientific">Paramuricea clavata</name>
    <name type="common">Red gorgonian</name>
    <name type="synonym">Violescent sea-whip</name>
    <dbReference type="NCBI Taxonomy" id="317549"/>
    <lineage>
        <taxon>Eukaryota</taxon>
        <taxon>Metazoa</taxon>
        <taxon>Cnidaria</taxon>
        <taxon>Anthozoa</taxon>
        <taxon>Octocorallia</taxon>
        <taxon>Malacalcyonacea</taxon>
        <taxon>Plexauridae</taxon>
        <taxon>Paramuricea</taxon>
    </lineage>
</organism>
<accession>A0A6S7ICF6</accession>
<keyword evidence="2" id="KW-1185">Reference proteome</keyword>